<sequence>MYVHTHPTIKFKDLVNLRRTTALHGGVRTSVSTSPSDSRNSRARRLFDSSLQLSEPGTSLSI</sequence>
<dbReference type="Proteomes" id="UP000053989">
    <property type="component" value="Unassembled WGS sequence"/>
</dbReference>
<name>A0A0C3EAX9_9AGAM</name>
<dbReference type="HOGENOM" id="CLU_2905481_0_0_1"/>
<keyword evidence="3" id="KW-1185">Reference proteome</keyword>
<evidence type="ECO:0000313" key="3">
    <source>
        <dbReference type="Proteomes" id="UP000053989"/>
    </source>
</evidence>
<gene>
    <name evidence="2" type="ORF">SCLCIDRAFT_1212579</name>
</gene>
<dbReference type="EMBL" id="KN822024">
    <property type="protein sequence ID" value="KIM65091.1"/>
    <property type="molecule type" value="Genomic_DNA"/>
</dbReference>
<feature type="compositionally biased region" description="Polar residues" evidence="1">
    <location>
        <begin position="49"/>
        <end position="62"/>
    </location>
</feature>
<reference evidence="2 3" key="1">
    <citation type="submission" date="2014-04" db="EMBL/GenBank/DDBJ databases">
        <authorList>
            <consortium name="DOE Joint Genome Institute"/>
            <person name="Kuo A."/>
            <person name="Kohler A."/>
            <person name="Nagy L.G."/>
            <person name="Floudas D."/>
            <person name="Copeland A."/>
            <person name="Barry K.W."/>
            <person name="Cichocki N."/>
            <person name="Veneault-Fourrey C."/>
            <person name="LaButti K."/>
            <person name="Lindquist E.A."/>
            <person name="Lipzen A."/>
            <person name="Lundell T."/>
            <person name="Morin E."/>
            <person name="Murat C."/>
            <person name="Sun H."/>
            <person name="Tunlid A."/>
            <person name="Henrissat B."/>
            <person name="Grigoriev I.V."/>
            <person name="Hibbett D.S."/>
            <person name="Martin F."/>
            <person name="Nordberg H.P."/>
            <person name="Cantor M.N."/>
            <person name="Hua S.X."/>
        </authorList>
    </citation>
    <scope>NUCLEOTIDE SEQUENCE [LARGE SCALE GENOMIC DNA]</scope>
    <source>
        <strain evidence="2 3">Foug A</strain>
    </source>
</reference>
<proteinExistence type="predicted"/>
<accession>A0A0C3EAX9</accession>
<protein>
    <submittedName>
        <fullName evidence="2">Uncharacterized protein</fullName>
    </submittedName>
</protein>
<dbReference type="InParanoid" id="A0A0C3EAX9"/>
<feature type="compositionally biased region" description="Polar residues" evidence="1">
    <location>
        <begin position="29"/>
        <end position="38"/>
    </location>
</feature>
<dbReference type="AlphaFoldDB" id="A0A0C3EAX9"/>
<feature type="region of interest" description="Disordered" evidence="1">
    <location>
        <begin position="26"/>
        <end position="62"/>
    </location>
</feature>
<reference evidence="3" key="2">
    <citation type="submission" date="2015-01" db="EMBL/GenBank/DDBJ databases">
        <title>Evolutionary Origins and Diversification of the Mycorrhizal Mutualists.</title>
        <authorList>
            <consortium name="DOE Joint Genome Institute"/>
            <consortium name="Mycorrhizal Genomics Consortium"/>
            <person name="Kohler A."/>
            <person name="Kuo A."/>
            <person name="Nagy L.G."/>
            <person name="Floudas D."/>
            <person name="Copeland A."/>
            <person name="Barry K.W."/>
            <person name="Cichocki N."/>
            <person name="Veneault-Fourrey C."/>
            <person name="LaButti K."/>
            <person name="Lindquist E.A."/>
            <person name="Lipzen A."/>
            <person name="Lundell T."/>
            <person name="Morin E."/>
            <person name="Murat C."/>
            <person name="Riley R."/>
            <person name="Ohm R."/>
            <person name="Sun H."/>
            <person name="Tunlid A."/>
            <person name="Henrissat B."/>
            <person name="Grigoriev I.V."/>
            <person name="Hibbett D.S."/>
            <person name="Martin F."/>
        </authorList>
    </citation>
    <scope>NUCLEOTIDE SEQUENCE [LARGE SCALE GENOMIC DNA]</scope>
    <source>
        <strain evidence="3">Foug A</strain>
    </source>
</reference>
<evidence type="ECO:0000256" key="1">
    <source>
        <dbReference type="SAM" id="MobiDB-lite"/>
    </source>
</evidence>
<organism evidence="2 3">
    <name type="scientific">Scleroderma citrinum Foug A</name>
    <dbReference type="NCBI Taxonomy" id="1036808"/>
    <lineage>
        <taxon>Eukaryota</taxon>
        <taxon>Fungi</taxon>
        <taxon>Dikarya</taxon>
        <taxon>Basidiomycota</taxon>
        <taxon>Agaricomycotina</taxon>
        <taxon>Agaricomycetes</taxon>
        <taxon>Agaricomycetidae</taxon>
        <taxon>Boletales</taxon>
        <taxon>Sclerodermatineae</taxon>
        <taxon>Sclerodermataceae</taxon>
        <taxon>Scleroderma</taxon>
    </lineage>
</organism>
<evidence type="ECO:0000313" key="2">
    <source>
        <dbReference type="EMBL" id="KIM65091.1"/>
    </source>
</evidence>